<accession>A0ABX2A1K3</accession>
<dbReference type="Proteomes" id="UP000757540">
    <property type="component" value="Unassembled WGS sequence"/>
</dbReference>
<protein>
    <recommendedName>
        <fullName evidence="3">EndoU nuclease-like protein</fullName>
    </recommendedName>
</protein>
<evidence type="ECO:0008006" key="3">
    <source>
        <dbReference type="Google" id="ProtNLM"/>
    </source>
</evidence>
<organism evidence="1 2">
    <name type="scientific">Isoptericola halotolerans</name>
    <dbReference type="NCBI Taxonomy" id="300560"/>
    <lineage>
        <taxon>Bacteria</taxon>
        <taxon>Bacillati</taxon>
        <taxon>Actinomycetota</taxon>
        <taxon>Actinomycetes</taxon>
        <taxon>Micrococcales</taxon>
        <taxon>Promicromonosporaceae</taxon>
        <taxon>Isoptericola</taxon>
    </lineage>
</organism>
<dbReference type="RefSeq" id="WP_171781766.1">
    <property type="nucleotide sequence ID" value="NZ_BAAAML010000002.1"/>
</dbReference>
<evidence type="ECO:0000313" key="2">
    <source>
        <dbReference type="Proteomes" id="UP000757540"/>
    </source>
</evidence>
<keyword evidence="2" id="KW-1185">Reference proteome</keyword>
<sequence>MNPTSSARSLHRPVSAIAATVITALIVSIGGTASASTTATERSADEAEVVLDRARQAIKEFNDSQFRSTGTAPAQAGTKVATGVGSAHVLDETAVVSGDVVTLEAVDHSLDQMSGILEDGTILYEGDDIDHALAAFEDGSFRAETIIRGPAAPREIAYDITFSEGTHAEIADDGGVDVFEVFADEPAQVLVGRFETPWAIDASGTPIDTWYELDGGSLVQVVDHGVDTAYPVVADPFWIPAIVVALRVASVTIKVGSKTVKYAKAPASRAANALSSYKTLSFKTGAHTFKLDKSGMKHILTRHHPKYWTGGSKATQTFFNPNMSVTQVRSLVHGAMKQWPATLKSRGTNQRISLSGTYDGVKYKMVIDKGRVVQFYPR</sequence>
<reference evidence="1 2" key="1">
    <citation type="submission" date="2020-05" db="EMBL/GenBank/DDBJ databases">
        <title>Genomic Encyclopedia of Type Strains, Phase III (KMG-III): the genomes of soil and plant-associated and newly described type strains.</title>
        <authorList>
            <person name="Whitman W."/>
        </authorList>
    </citation>
    <scope>NUCLEOTIDE SEQUENCE [LARGE SCALE GENOMIC DNA]</scope>
    <source>
        <strain evidence="1 2">KCTC 19046</strain>
    </source>
</reference>
<comment type="caution">
    <text evidence="1">The sequence shown here is derived from an EMBL/GenBank/DDBJ whole genome shotgun (WGS) entry which is preliminary data.</text>
</comment>
<proteinExistence type="predicted"/>
<evidence type="ECO:0000313" key="1">
    <source>
        <dbReference type="EMBL" id="NOV95473.1"/>
    </source>
</evidence>
<dbReference type="EMBL" id="JABEZU010000001">
    <property type="protein sequence ID" value="NOV95473.1"/>
    <property type="molecule type" value="Genomic_DNA"/>
</dbReference>
<name>A0ABX2A1K3_9MICO</name>
<gene>
    <name evidence="1" type="ORF">HDG69_000026</name>
</gene>